<proteinExistence type="inferred from homology"/>
<dbReference type="AlphaFoldDB" id="A0A4Q0AJK8"/>
<keyword evidence="8" id="KW-0067">ATP-binding</keyword>
<protein>
    <recommendedName>
        <fullName evidence="3">tRNA threonylcarbamoyladenosine biosynthesis protein TsaE</fullName>
    </recommendedName>
    <alternativeName>
        <fullName evidence="10">t(6)A37 threonylcarbamoyladenosine biosynthesis protein TsaE</fullName>
    </alternativeName>
</protein>
<accession>A0A4Q0AJK8</accession>
<keyword evidence="6" id="KW-0479">Metal-binding</keyword>
<keyword evidence="7" id="KW-0547">Nucleotide-binding</keyword>
<dbReference type="SUPFAM" id="SSF52540">
    <property type="entry name" value="P-loop containing nucleoside triphosphate hydrolases"/>
    <property type="match status" value="1"/>
</dbReference>
<dbReference type="EMBL" id="SCKW01000003">
    <property type="protein sequence ID" value="RWZ79726.1"/>
    <property type="molecule type" value="Genomic_DNA"/>
</dbReference>
<name>A0A4Q0AJK8_9BACT</name>
<dbReference type="InterPro" id="IPR027417">
    <property type="entry name" value="P-loop_NTPase"/>
</dbReference>
<organism evidence="11 12">
    <name type="scientific">Candidatus Chaera renei</name>
    <dbReference type="NCBI Taxonomy" id="2506947"/>
    <lineage>
        <taxon>Bacteria</taxon>
        <taxon>Candidatus Saccharimonadota</taxon>
        <taxon>Candidatus Saccharimonadia</taxon>
        <taxon>Candidatus Saccharimonadales</taxon>
        <taxon>Candidatus Saccharimonadaceae</taxon>
        <taxon>Candidatus Chaera</taxon>
    </lineage>
</organism>
<evidence type="ECO:0000256" key="1">
    <source>
        <dbReference type="ARBA" id="ARBA00004496"/>
    </source>
</evidence>
<sequence length="162" mass="17598">MKTVRTTTIVNTASAAETAALGERIGRGLRGGETIVLTGDIGSGKTTFVKGLARGLGCRETVQSPTFLIVSVYDCRPPLRLYHYDFYRLEDPGIMADQLLESTGDPAAVNVLEWSEIVSGVLPKNSALIRLSAVAGRDEARRLEFNLPDGMSYLLRGERNQP</sequence>
<dbReference type="PANTHER" id="PTHR33540">
    <property type="entry name" value="TRNA THREONYLCARBAMOYLADENOSINE BIOSYNTHESIS PROTEIN TSAE"/>
    <property type="match status" value="1"/>
</dbReference>
<evidence type="ECO:0000256" key="9">
    <source>
        <dbReference type="ARBA" id="ARBA00022842"/>
    </source>
</evidence>
<dbReference type="InterPro" id="IPR003442">
    <property type="entry name" value="T6A_TsaE"/>
</dbReference>
<evidence type="ECO:0000313" key="11">
    <source>
        <dbReference type="EMBL" id="RWZ79726.1"/>
    </source>
</evidence>
<dbReference type="GO" id="GO:0016740">
    <property type="term" value="F:transferase activity"/>
    <property type="evidence" value="ECO:0007669"/>
    <property type="project" value="UniProtKB-KW"/>
</dbReference>
<evidence type="ECO:0000256" key="2">
    <source>
        <dbReference type="ARBA" id="ARBA00007599"/>
    </source>
</evidence>
<evidence type="ECO:0000256" key="8">
    <source>
        <dbReference type="ARBA" id="ARBA00022840"/>
    </source>
</evidence>
<dbReference type="GO" id="GO:0005524">
    <property type="term" value="F:ATP binding"/>
    <property type="evidence" value="ECO:0007669"/>
    <property type="project" value="UniProtKB-KW"/>
</dbReference>
<keyword evidence="4" id="KW-0963">Cytoplasm</keyword>
<dbReference type="Pfam" id="PF02367">
    <property type="entry name" value="TsaE"/>
    <property type="match status" value="1"/>
</dbReference>
<dbReference type="PANTHER" id="PTHR33540:SF2">
    <property type="entry name" value="TRNA THREONYLCARBAMOYLADENOSINE BIOSYNTHESIS PROTEIN TSAE"/>
    <property type="match status" value="1"/>
</dbReference>
<keyword evidence="5" id="KW-0819">tRNA processing</keyword>
<dbReference type="GO" id="GO:0005737">
    <property type="term" value="C:cytoplasm"/>
    <property type="evidence" value="ECO:0007669"/>
    <property type="project" value="UniProtKB-SubCell"/>
</dbReference>
<dbReference type="Proteomes" id="UP000289269">
    <property type="component" value="Unassembled WGS sequence"/>
</dbReference>
<evidence type="ECO:0000256" key="10">
    <source>
        <dbReference type="ARBA" id="ARBA00032441"/>
    </source>
</evidence>
<evidence type="ECO:0000256" key="3">
    <source>
        <dbReference type="ARBA" id="ARBA00019010"/>
    </source>
</evidence>
<evidence type="ECO:0000256" key="6">
    <source>
        <dbReference type="ARBA" id="ARBA00022723"/>
    </source>
</evidence>
<gene>
    <name evidence="11" type="primary">tsaE</name>
    <name evidence="11" type="ORF">EOT04_00495</name>
</gene>
<reference evidence="11" key="1">
    <citation type="submission" date="2019-01" db="EMBL/GenBank/DDBJ databases">
        <title>Genomic signatures and co-occurrence patterns of the ultra-small Saccharimodia (Patescibacteria phylum) suggest a symbiotic lifestyle.</title>
        <authorList>
            <person name="Lemos L."/>
            <person name="Medeiros J."/>
            <person name="Andreote F."/>
            <person name="Fernandes G."/>
            <person name="Varani A."/>
            <person name="Oliveira G."/>
            <person name="Pylro V."/>
        </authorList>
    </citation>
    <scope>NUCLEOTIDE SEQUENCE [LARGE SCALE GENOMIC DNA]</scope>
    <source>
        <strain evidence="11">AMD01</strain>
    </source>
</reference>
<evidence type="ECO:0000256" key="5">
    <source>
        <dbReference type="ARBA" id="ARBA00022694"/>
    </source>
</evidence>
<dbReference type="NCBIfam" id="TIGR00150">
    <property type="entry name" value="T6A_YjeE"/>
    <property type="match status" value="1"/>
</dbReference>
<evidence type="ECO:0000256" key="4">
    <source>
        <dbReference type="ARBA" id="ARBA00022490"/>
    </source>
</evidence>
<dbReference type="CDD" id="cd02019">
    <property type="entry name" value="NK"/>
    <property type="match status" value="1"/>
</dbReference>
<comment type="caution">
    <text evidence="11">The sequence shown here is derived from an EMBL/GenBank/DDBJ whole genome shotgun (WGS) entry which is preliminary data.</text>
</comment>
<dbReference type="Gene3D" id="3.40.50.300">
    <property type="entry name" value="P-loop containing nucleotide triphosphate hydrolases"/>
    <property type="match status" value="1"/>
</dbReference>
<comment type="subcellular location">
    <subcellularLocation>
        <location evidence="1">Cytoplasm</location>
    </subcellularLocation>
</comment>
<comment type="similarity">
    <text evidence="2">Belongs to the TsaE family.</text>
</comment>
<dbReference type="GO" id="GO:0002949">
    <property type="term" value="P:tRNA threonylcarbamoyladenosine modification"/>
    <property type="evidence" value="ECO:0007669"/>
    <property type="project" value="InterPro"/>
</dbReference>
<keyword evidence="9" id="KW-0460">Magnesium</keyword>
<keyword evidence="12" id="KW-1185">Reference proteome</keyword>
<evidence type="ECO:0000313" key="12">
    <source>
        <dbReference type="Proteomes" id="UP000289269"/>
    </source>
</evidence>
<dbReference type="GO" id="GO:0046872">
    <property type="term" value="F:metal ion binding"/>
    <property type="evidence" value="ECO:0007669"/>
    <property type="project" value="UniProtKB-KW"/>
</dbReference>
<evidence type="ECO:0000256" key="7">
    <source>
        <dbReference type="ARBA" id="ARBA00022741"/>
    </source>
</evidence>